<dbReference type="AlphaFoldDB" id="A0A921IX73"/>
<dbReference type="InterPro" id="IPR050312">
    <property type="entry name" value="IolE/XylAMocC-like"/>
</dbReference>
<keyword evidence="2" id="KW-0413">Isomerase</keyword>
<dbReference type="PANTHER" id="PTHR12110">
    <property type="entry name" value="HYDROXYPYRUVATE ISOMERASE"/>
    <property type="match status" value="1"/>
</dbReference>
<evidence type="ECO:0000313" key="3">
    <source>
        <dbReference type="Proteomes" id="UP000753256"/>
    </source>
</evidence>
<gene>
    <name evidence="2" type="ORF">K8V70_07580</name>
</gene>
<proteinExistence type="predicted"/>
<accession>A0A921IX73</accession>
<dbReference type="Pfam" id="PF01261">
    <property type="entry name" value="AP_endonuc_2"/>
    <property type="match status" value="1"/>
</dbReference>
<dbReference type="EMBL" id="DYUZ01000029">
    <property type="protein sequence ID" value="HJG37702.1"/>
    <property type="molecule type" value="Genomic_DNA"/>
</dbReference>
<reference evidence="2" key="2">
    <citation type="submission" date="2021-09" db="EMBL/GenBank/DDBJ databases">
        <authorList>
            <person name="Gilroy R."/>
        </authorList>
    </citation>
    <scope>NUCLEOTIDE SEQUENCE</scope>
    <source>
        <strain evidence="2">ChiHjej13B12-9602</strain>
    </source>
</reference>
<dbReference type="RefSeq" id="WP_273190624.1">
    <property type="nucleotide sequence ID" value="NZ_DYUZ01000029.1"/>
</dbReference>
<protein>
    <submittedName>
        <fullName evidence="2">Sugar phosphate isomerase/epimerase</fullName>
    </submittedName>
</protein>
<feature type="domain" description="Xylose isomerase-like TIM barrel" evidence="1">
    <location>
        <begin position="35"/>
        <end position="269"/>
    </location>
</feature>
<dbReference type="Proteomes" id="UP000753256">
    <property type="component" value="Unassembled WGS sequence"/>
</dbReference>
<reference evidence="2" key="1">
    <citation type="journal article" date="2021" name="PeerJ">
        <title>Extensive microbial diversity within the chicken gut microbiome revealed by metagenomics and culture.</title>
        <authorList>
            <person name="Gilroy R."/>
            <person name="Ravi A."/>
            <person name="Getino M."/>
            <person name="Pursley I."/>
            <person name="Horton D.L."/>
            <person name="Alikhan N.F."/>
            <person name="Baker D."/>
            <person name="Gharbi K."/>
            <person name="Hall N."/>
            <person name="Watson M."/>
            <person name="Adriaenssens E.M."/>
            <person name="Foster-Nyarko E."/>
            <person name="Jarju S."/>
            <person name="Secka A."/>
            <person name="Antonio M."/>
            <person name="Oren A."/>
            <person name="Chaudhuri R.R."/>
            <person name="La Ragione R."/>
            <person name="Hildebrand F."/>
            <person name="Pallen M.J."/>
        </authorList>
    </citation>
    <scope>NUCLEOTIDE SEQUENCE</scope>
    <source>
        <strain evidence="2">ChiHjej13B12-9602</strain>
    </source>
</reference>
<comment type="caution">
    <text evidence="2">The sequence shown here is derived from an EMBL/GenBank/DDBJ whole genome shotgun (WGS) entry which is preliminary data.</text>
</comment>
<evidence type="ECO:0000313" key="2">
    <source>
        <dbReference type="EMBL" id="HJG37702.1"/>
    </source>
</evidence>
<dbReference type="Gene3D" id="3.20.20.150">
    <property type="entry name" value="Divalent-metal-dependent TIM barrel enzymes"/>
    <property type="match status" value="1"/>
</dbReference>
<name>A0A921IX73_9ACTN</name>
<dbReference type="PANTHER" id="PTHR12110:SF52">
    <property type="entry name" value="XYLOSE ISOMERASE"/>
    <property type="match status" value="1"/>
</dbReference>
<organism evidence="2 3">
    <name type="scientific">Enorma phocaeensis</name>
    <dbReference type="NCBI Taxonomy" id="1871019"/>
    <lineage>
        <taxon>Bacteria</taxon>
        <taxon>Bacillati</taxon>
        <taxon>Actinomycetota</taxon>
        <taxon>Coriobacteriia</taxon>
        <taxon>Coriobacteriales</taxon>
        <taxon>Coriobacteriaceae</taxon>
        <taxon>Enorma</taxon>
    </lineage>
</organism>
<dbReference type="GO" id="GO:0016853">
    <property type="term" value="F:isomerase activity"/>
    <property type="evidence" value="ECO:0007669"/>
    <property type="project" value="UniProtKB-KW"/>
</dbReference>
<dbReference type="SUPFAM" id="SSF51658">
    <property type="entry name" value="Xylose isomerase-like"/>
    <property type="match status" value="1"/>
</dbReference>
<dbReference type="InterPro" id="IPR036237">
    <property type="entry name" value="Xyl_isomerase-like_sf"/>
</dbReference>
<dbReference type="InterPro" id="IPR013022">
    <property type="entry name" value="Xyl_isomerase-like_TIM-brl"/>
</dbReference>
<sequence length="285" mass="32827">MADTEKKPYLHRDQVAGMNIHYIMWSLDYFLDTQQRLGFKSLELWCAEPHVTLDHTGYFEAEVIAKKAADRGLKIRTLCPENVVYPYQYAARKPLHAERSVSYFKHGIELAEVLGAERMSINSGWGDWDEDREEAWKRSREHLSILAEYAGEHNIMLTMESLRPEESNLVTTVADAKRMIDEVGSPYLEPMIDTTAMGVAGETLEDWFEAFGDDAFHEMHFIDGDPYGHLVWGDGKHDLEAWIRTLNEHHFEGVLGQEITDGKYYDDPAAADERNMKAFEPFFID</sequence>
<evidence type="ECO:0000259" key="1">
    <source>
        <dbReference type="Pfam" id="PF01261"/>
    </source>
</evidence>